<keyword evidence="8" id="KW-1185">Reference proteome</keyword>
<evidence type="ECO:0000256" key="5">
    <source>
        <dbReference type="SAM" id="Phobius"/>
    </source>
</evidence>
<proteinExistence type="predicted"/>
<name>A0A316GG38_9RHOB</name>
<organism evidence="7 8">
    <name type="scientific">Silicimonas algicola</name>
    <dbReference type="NCBI Taxonomy" id="1826607"/>
    <lineage>
        <taxon>Bacteria</taxon>
        <taxon>Pseudomonadati</taxon>
        <taxon>Pseudomonadota</taxon>
        <taxon>Alphaproteobacteria</taxon>
        <taxon>Rhodobacterales</taxon>
        <taxon>Paracoccaceae</taxon>
    </lineage>
</organism>
<dbReference type="PANTHER" id="PTHR23514:SF13">
    <property type="entry name" value="INNER MEMBRANE PROTEIN YBJJ"/>
    <property type="match status" value="1"/>
</dbReference>
<gene>
    <name evidence="7" type="ORF">C8D95_101156</name>
</gene>
<dbReference type="GO" id="GO:0022857">
    <property type="term" value="F:transmembrane transporter activity"/>
    <property type="evidence" value="ECO:0007669"/>
    <property type="project" value="InterPro"/>
</dbReference>
<feature type="transmembrane region" description="Helical" evidence="5">
    <location>
        <begin position="271"/>
        <end position="293"/>
    </location>
</feature>
<feature type="transmembrane region" description="Helical" evidence="5">
    <location>
        <begin position="160"/>
        <end position="178"/>
    </location>
</feature>
<dbReference type="Gene3D" id="1.20.1250.20">
    <property type="entry name" value="MFS general substrate transporter like domains"/>
    <property type="match status" value="2"/>
</dbReference>
<feature type="transmembrane region" description="Helical" evidence="5">
    <location>
        <begin position="299"/>
        <end position="320"/>
    </location>
</feature>
<dbReference type="PROSITE" id="PS50850">
    <property type="entry name" value="MFS"/>
    <property type="match status" value="1"/>
</dbReference>
<dbReference type="GO" id="GO:0016020">
    <property type="term" value="C:membrane"/>
    <property type="evidence" value="ECO:0007669"/>
    <property type="project" value="UniProtKB-SubCell"/>
</dbReference>
<feature type="transmembrane region" description="Helical" evidence="5">
    <location>
        <begin position="327"/>
        <end position="347"/>
    </location>
</feature>
<dbReference type="InterPro" id="IPR051788">
    <property type="entry name" value="MFS_Transporter"/>
</dbReference>
<comment type="subcellular location">
    <subcellularLocation>
        <location evidence="1">Membrane</location>
        <topology evidence="1">Multi-pass membrane protein</topology>
    </subcellularLocation>
</comment>
<evidence type="ECO:0000256" key="4">
    <source>
        <dbReference type="ARBA" id="ARBA00023136"/>
    </source>
</evidence>
<evidence type="ECO:0000313" key="8">
    <source>
        <dbReference type="Proteomes" id="UP000245390"/>
    </source>
</evidence>
<keyword evidence="4 5" id="KW-0472">Membrane</keyword>
<feature type="transmembrane region" description="Helical" evidence="5">
    <location>
        <begin position="75"/>
        <end position="93"/>
    </location>
</feature>
<dbReference type="PANTHER" id="PTHR23514">
    <property type="entry name" value="BYPASS OF STOP CODON PROTEIN 6"/>
    <property type="match status" value="1"/>
</dbReference>
<evidence type="ECO:0000256" key="3">
    <source>
        <dbReference type="ARBA" id="ARBA00022989"/>
    </source>
</evidence>
<evidence type="ECO:0000256" key="2">
    <source>
        <dbReference type="ARBA" id="ARBA00022692"/>
    </source>
</evidence>
<evidence type="ECO:0000313" key="7">
    <source>
        <dbReference type="EMBL" id="PWK58350.1"/>
    </source>
</evidence>
<sequence>MDRQDAPRATLLIMTIFVLQPFAIGGWLALIPVIKETIGLSKGQLAFALIGMPIALIPSLQIAGRVLSGFGPRRVLWTFFPLQAVAAILPVLSTSGPTLFLSLVLLGAVTGFNEVAMNVYAGRLEKRAGVMIMNRCHGFWAAGLMGGSAVAVFSEGLTPVQVMLLLAAVSGAGGVLAATRMPRLGIDETGAAPPRRRFTEVPRALLFVAVFMFLVTLTEGVLADWSAVYLAERLGDPTTTAGIAVTVFSGFMAGGRFLGDYLKRKLGGVALARLTTGSAIVGILLVVLPLPVWMVLPGFAAAGFGISAAYPLGVSAIAALDDEYESANIAIMATVALGGFLVGPPLIGFVSEALSLRAAFVTLIPGLITAFLLTKWLDPRRVG</sequence>
<dbReference type="InterPro" id="IPR036259">
    <property type="entry name" value="MFS_trans_sf"/>
</dbReference>
<feature type="domain" description="Major facilitator superfamily (MFS) profile" evidence="6">
    <location>
        <begin position="204"/>
        <end position="383"/>
    </location>
</feature>
<accession>A0A316GG38</accession>
<evidence type="ECO:0000259" key="6">
    <source>
        <dbReference type="PROSITE" id="PS50850"/>
    </source>
</evidence>
<dbReference type="EMBL" id="QGGV01000001">
    <property type="protein sequence ID" value="PWK58350.1"/>
    <property type="molecule type" value="Genomic_DNA"/>
</dbReference>
<dbReference type="Proteomes" id="UP000245390">
    <property type="component" value="Unassembled WGS sequence"/>
</dbReference>
<feature type="transmembrane region" description="Helical" evidence="5">
    <location>
        <begin position="99"/>
        <end position="120"/>
    </location>
</feature>
<feature type="transmembrane region" description="Helical" evidence="5">
    <location>
        <begin position="204"/>
        <end position="228"/>
    </location>
</feature>
<comment type="caution">
    <text evidence="7">The sequence shown here is derived from an EMBL/GenBank/DDBJ whole genome shotgun (WGS) entry which is preliminary data.</text>
</comment>
<feature type="transmembrane region" description="Helical" evidence="5">
    <location>
        <begin position="132"/>
        <end position="154"/>
    </location>
</feature>
<feature type="transmembrane region" description="Helical" evidence="5">
    <location>
        <begin position="353"/>
        <end position="373"/>
    </location>
</feature>
<feature type="transmembrane region" description="Helical" evidence="5">
    <location>
        <begin position="45"/>
        <end position="63"/>
    </location>
</feature>
<dbReference type="CDD" id="cd17393">
    <property type="entry name" value="MFS_MosC_like"/>
    <property type="match status" value="1"/>
</dbReference>
<evidence type="ECO:0000256" key="1">
    <source>
        <dbReference type="ARBA" id="ARBA00004141"/>
    </source>
</evidence>
<dbReference type="InterPro" id="IPR011701">
    <property type="entry name" value="MFS"/>
</dbReference>
<dbReference type="AlphaFoldDB" id="A0A316GG38"/>
<keyword evidence="2 5" id="KW-0812">Transmembrane</keyword>
<dbReference type="Pfam" id="PF07690">
    <property type="entry name" value="MFS_1"/>
    <property type="match status" value="1"/>
</dbReference>
<protein>
    <submittedName>
        <fullName evidence="7">Fucose permease</fullName>
    </submittedName>
</protein>
<dbReference type="OrthoDB" id="9810941at2"/>
<dbReference type="KEGG" id="salo:EF888_02255"/>
<feature type="transmembrane region" description="Helical" evidence="5">
    <location>
        <begin position="240"/>
        <end position="259"/>
    </location>
</feature>
<keyword evidence="3 5" id="KW-1133">Transmembrane helix</keyword>
<dbReference type="InterPro" id="IPR020846">
    <property type="entry name" value="MFS_dom"/>
</dbReference>
<dbReference type="SUPFAM" id="SSF103473">
    <property type="entry name" value="MFS general substrate transporter"/>
    <property type="match status" value="1"/>
</dbReference>
<reference evidence="7 8" key="1">
    <citation type="submission" date="2018-05" db="EMBL/GenBank/DDBJ databases">
        <title>Genomic Encyclopedia of Type Strains, Phase IV (KMG-IV): sequencing the most valuable type-strain genomes for metagenomic binning, comparative biology and taxonomic classification.</title>
        <authorList>
            <person name="Goeker M."/>
        </authorList>
    </citation>
    <scope>NUCLEOTIDE SEQUENCE [LARGE SCALE GENOMIC DNA]</scope>
    <source>
        <strain evidence="7 8">DSM 103371</strain>
    </source>
</reference>
<feature type="transmembrane region" description="Helical" evidence="5">
    <location>
        <begin position="12"/>
        <end position="33"/>
    </location>
</feature>